<dbReference type="Proteomes" id="UP000202022">
    <property type="component" value="Segment"/>
</dbReference>
<keyword evidence="2" id="KW-1185">Reference proteome</keyword>
<dbReference type="OrthoDB" id="41356at10239"/>
<dbReference type="RefSeq" id="YP_008059549.1">
    <property type="nucleotide sequence ID" value="NC_021329.1"/>
</dbReference>
<dbReference type="KEGG" id="vg:16194401"/>
<organism evidence="1 2">
    <name type="scientific">Halorubrum tailed virus 4</name>
    <dbReference type="NCBI Taxonomy" id="1273752"/>
    <lineage>
        <taxon>Viruses</taxon>
        <taxon>Duplodnaviria</taxon>
        <taxon>Heunggongvirae</taxon>
        <taxon>Uroviricota</taxon>
        <taxon>Caudoviricetes</taxon>
        <taxon>Kirjokansivirales</taxon>
        <taxon>Haloferuviridae</taxon>
        <taxon>Saldibavirus</taxon>
        <taxon>Saldibavirus natrii</taxon>
        <taxon>Saldibavirus HRTV4</taxon>
    </lineage>
</organism>
<evidence type="ECO:0000313" key="2">
    <source>
        <dbReference type="Proteomes" id="UP000202022"/>
    </source>
</evidence>
<reference evidence="1 2" key="1">
    <citation type="submission" date="2012-12" db="EMBL/GenBank/DDBJ databases">
        <authorList>
            <person name="Sencilo A."/>
            <person name="Jacobs-Sera D."/>
            <person name="Russell D.A."/>
            <person name="Ko C."/>
            <person name="Atanasova N."/>
            <person name="Osterlund E."/>
            <person name="Oksanen H.M."/>
            <person name="Bamford D.H."/>
            <person name="Hatfull G.F."/>
            <person name="Roine E."/>
            <person name="Hendrix R.W."/>
        </authorList>
    </citation>
    <scope>NUCLEOTIDE SEQUENCE [LARGE SCALE GENOMIC DNA]</scope>
</reference>
<proteinExistence type="predicted"/>
<sequence>MGLRRRLSKKWNETVNGVLSGPGVDVDSVNTEEADITGETEIFVTRSADSSTITSGTWENLVDNVLNDNRGEMNGSLQFSPDKSGKYRFTGTVAPKSGASGDEIRLRLYNVTDSQTVNTEIRFDPVNAAGFPALPFGLTREVEAGKTYEIQALDLNSSFVLNSNLNNYQILKEPVNG</sequence>
<gene>
    <name evidence="1" type="primary">60</name>
    <name evidence="1" type="ORF">HRTV4_60</name>
</gene>
<evidence type="ECO:0000313" key="1">
    <source>
        <dbReference type="EMBL" id="AGM11152.1"/>
    </source>
</evidence>
<accession>R4TKF4</accession>
<protein>
    <submittedName>
        <fullName evidence="1">Uncharacterized protein</fullName>
    </submittedName>
</protein>
<dbReference type="EMBL" id="KC292023">
    <property type="protein sequence ID" value="AGM11152.1"/>
    <property type="molecule type" value="Genomic_DNA"/>
</dbReference>
<name>R4TKF4_9CAUD</name>
<dbReference type="GeneID" id="16194401"/>